<feature type="transmembrane region" description="Helical" evidence="5">
    <location>
        <begin position="171"/>
        <end position="189"/>
    </location>
</feature>
<protein>
    <recommendedName>
        <fullName evidence="6">SLC26A/SulP transporter domain-containing protein</fullName>
    </recommendedName>
</protein>
<feature type="transmembrane region" description="Helical" evidence="5">
    <location>
        <begin position="300"/>
        <end position="319"/>
    </location>
</feature>
<keyword evidence="3 5" id="KW-1133">Transmembrane helix</keyword>
<feature type="transmembrane region" description="Helical" evidence="5">
    <location>
        <begin position="103"/>
        <end position="129"/>
    </location>
</feature>
<feature type="transmembrane region" description="Helical" evidence="5">
    <location>
        <begin position="339"/>
        <end position="360"/>
    </location>
</feature>
<evidence type="ECO:0000256" key="3">
    <source>
        <dbReference type="ARBA" id="ARBA00022989"/>
    </source>
</evidence>
<feature type="transmembrane region" description="Helical" evidence="5">
    <location>
        <begin position="258"/>
        <end position="280"/>
    </location>
</feature>
<feature type="transmembrane region" description="Helical" evidence="5">
    <location>
        <begin position="201"/>
        <end position="218"/>
    </location>
</feature>
<evidence type="ECO:0000256" key="4">
    <source>
        <dbReference type="ARBA" id="ARBA00023136"/>
    </source>
</evidence>
<evidence type="ECO:0000259" key="6">
    <source>
        <dbReference type="Pfam" id="PF00916"/>
    </source>
</evidence>
<reference evidence="7" key="2">
    <citation type="submission" date="2017-08" db="EMBL/GenBank/DDBJ databases">
        <title>WGS of novel Burkholderia cepaca complex species.</title>
        <authorList>
            <person name="Lipuma J."/>
            <person name="Spilker T."/>
        </authorList>
    </citation>
    <scope>NUCLEOTIDE SEQUENCE [LARGE SCALE GENOMIC DNA]</scope>
    <source>
        <strain evidence="7">AU17325</strain>
    </source>
</reference>
<accession>A0A228HT06</accession>
<dbReference type="Proteomes" id="UP000214600">
    <property type="component" value="Unassembled WGS sequence"/>
</dbReference>
<dbReference type="PANTHER" id="PTHR11814">
    <property type="entry name" value="SULFATE TRANSPORTER"/>
    <property type="match status" value="1"/>
</dbReference>
<sequence>MPHTARPRATGAASALRSDFVPALLLTASSAAEYIGLGVQALAAAHGAQAAALGAAIGLATAIVGLLVVAFGGGTQPLISGPRIAATVLMSQLVGTLLNTPSIASLGLFGALGCASLALACAGVTQLCLAALRGGMLVRMLPASALSGLLFGSAILAIADQAHAVTRCALDWWPTVVVVASGVGAHFLWATFAPRVRWPKGLSLFAALLAGTAAFYGFDALDAAPLACRTFGTVGFDPGLLGRPGLLQWPSVFARLDAGLLAMLVLYGAMIGVLASLDTLIAAGNVEADSRQRARPNRDLAAHGVANLVAAAAGLLPIVGSLTRSKLAWNAGGRTRGVAVLHAAMLLALVVAGTSLLALLPKLAAAAVMIAMALDMIDDWSRQIVGHCLSGRGPAEVVAAAVWTFAAVTAVTAITGQPGKGFAVGCVAALLSLLRAPRRFAIACDVQPDGMTVRATGALIGCFVDRKMVEPVLAQLAPGTAIQAVDIDLCGVRRFDASACRSLRQLGDLLAARGVSLRFVLAARQTDLRAALATFSVTRG</sequence>
<feature type="domain" description="SLC26A/SulP transporter" evidence="6">
    <location>
        <begin position="48"/>
        <end position="383"/>
    </location>
</feature>
<keyword evidence="2 5" id="KW-0812">Transmembrane</keyword>
<evidence type="ECO:0000313" key="7">
    <source>
        <dbReference type="EMBL" id="OXI33323.1"/>
    </source>
</evidence>
<organism evidence="7">
    <name type="scientific">Burkholderia aenigmatica</name>
    <dbReference type="NCBI Taxonomy" id="2015348"/>
    <lineage>
        <taxon>Bacteria</taxon>
        <taxon>Pseudomonadati</taxon>
        <taxon>Pseudomonadota</taxon>
        <taxon>Betaproteobacteria</taxon>
        <taxon>Burkholderiales</taxon>
        <taxon>Burkholderiaceae</taxon>
        <taxon>Burkholderia</taxon>
        <taxon>Burkholderia cepacia complex</taxon>
    </lineage>
</organism>
<gene>
    <name evidence="7" type="ORF">CFB84_39660</name>
</gene>
<evidence type="ECO:0000256" key="5">
    <source>
        <dbReference type="SAM" id="Phobius"/>
    </source>
</evidence>
<dbReference type="RefSeq" id="WP_089454400.1">
    <property type="nucleotide sequence ID" value="NZ_NKFA01000037.1"/>
</dbReference>
<evidence type="ECO:0000256" key="1">
    <source>
        <dbReference type="ARBA" id="ARBA00004141"/>
    </source>
</evidence>
<comment type="caution">
    <text evidence="7">The sequence shown here is derived from an EMBL/GenBank/DDBJ whole genome shotgun (WGS) entry which is preliminary data.</text>
</comment>
<dbReference type="InterPro" id="IPR001902">
    <property type="entry name" value="SLC26A/SulP_fam"/>
</dbReference>
<feature type="transmembrane region" description="Helical" evidence="5">
    <location>
        <begin position="141"/>
        <end position="159"/>
    </location>
</feature>
<dbReference type="OrthoDB" id="9099140at2"/>
<feature type="transmembrane region" description="Helical" evidence="5">
    <location>
        <begin position="50"/>
        <end position="72"/>
    </location>
</feature>
<dbReference type="GO" id="GO:0055085">
    <property type="term" value="P:transmembrane transport"/>
    <property type="evidence" value="ECO:0007669"/>
    <property type="project" value="InterPro"/>
</dbReference>
<dbReference type="GO" id="GO:0016020">
    <property type="term" value="C:membrane"/>
    <property type="evidence" value="ECO:0007669"/>
    <property type="project" value="UniProtKB-SubCell"/>
</dbReference>
<dbReference type="EMBL" id="NKFA01000037">
    <property type="protein sequence ID" value="OXI33323.1"/>
    <property type="molecule type" value="Genomic_DNA"/>
</dbReference>
<dbReference type="AlphaFoldDB" id="A0A228HT06"/>
<reference evidence="7" key="1">
    <citation type="submission" date="2017-06" db="EMBL/GenBank/DDBJ databases">
        <authorList>
            <person name="Kim H.J."/>
            <person name="Triplett B.A."/>
        </authorList>
    </citation>
    <scope>NUCLEOTIDE SEQUENCE [LARGE SCALE GENOMIC DNA]</scope>
    <source>
        <strain evidence="7">AU17325</strain>
    </source>
</reference>
<name>A0A228HT06_9BURK</name>
<dbReference type="InterPro" id="IPR011547">
    <property type="entry name" value="SLC26A/SulP_dom"/>
</dbReference>
<dbReference type="Pfam" id="PF00916">
    <property type="entry name" value="Sulfate_transp"/>
    <property type="match status" value="1"/>
</dbReference>
<proteinExistence type="predicted"/>
<comment type="subcellular location">
    <subcellularLocation>
        <location evidence="1">Membrane</location>
        <topology evidence="1">Multi-pass membrane protein</topology>
    </subcellularLocation>
</comment>
<evidence type="ECO:0000256" key="2">
    <source>
        <dbReference type="ARBA" id="ARBA00022692"/>
    </source>
</evidence>
<keyword evidence="4 5" id="KW-0472">Membrane</keyword>